<feature type="compositionally biased region" description="Polar residues" evidence="1">
    <location>
        <begin position="1166"/>
        <end position="1178"/>
    </location>
</feature>
<evidence type="ECO:0000313" key="3">
    <source>
        <dbReference type="Proteomes" id="UP000184267"/>
    </source>
</evidence>
<feature type="non-terminal residue" evidence="2">
    <location>
        <position position="1301"/>
    </location>
</feature>
<dbReference type="Proteomes" id="UP000184267">
    <property type="component" value="Unassembled WGS sequence"/>
</dbReference>
<dbReference type="EMBL" id="MNAD01000295">
    <property type="protein sequence ID" value="OJT14380.1"/>
    <property type="molecule type" value="Genomic_DNA"/>
</dbReference>
<feature type="region of interest" description="Disordered" evidence="1">
    <location>
        <begin position="1089"/>
        <end position="1200"/>
    </location>
</feature>
<dbReference type="OMA" id="LECHIRA"/>
<feature type="compositionally biased region" description="Polar residues" evidence="1">
    <location>
        <begin position="1120"/>
        <end position="1138"/>
    </location>
</feature>
<keyword evidence="3" id="KW-1185">Reference proteome</keyword>
<feature type="compositionally biased region" description="Low complexity" evidence="1">
    <location>
        <begin position="64"/>
        <end position="75"/>
    </location>
</feature>
<feature type="region of interest" description="Disordered" evidence="1">
    <location>
        <begin position="1"/>
        <end position="75"/>
    </location>
</feature>
<reference evidence="2 3" key="1">
    <citation type="submission" date="2016-10" db="EMBL/GenBank/DDBJ databases">
        <title>Genome sequence of the basidiomycete white-rot fungus Trametes pubescens.</title>
        <authorList>
            <person name="Makela M.R."/>
            <person name="Granchi Z."/>
            <person name="Peng M."/>
            <person name="De Vries R.P."/>
            <person name="Grigoriev I."/>
            <person name="Riley R."/>
            <person name="Hilden K."/>
        </authorList>
    </citation>
    <scope>NUCLEOTIDE SEQUENCE [LARGE SCALE GENOMIC DNA]</scope>
    <source>
        <strain evidence="2 3">FBCC735</strain>
    </source>
</reference>
<evidence type="ECO:0000256" key="1">
    <source>
        <dbReference type="SAM" id="MobiDB-lite"/>
    </source>
</evidence>
<organism evidence="2 3">
    <name type="scientific">Trametes pubescens</name>
    <name type="common">White-rot fungus</name>
    <dbReference type="NCBI Taxonomy" id="154538"/>
    <lineage>
        <taxon>Eukaryota</taxon>
        <taxon>Fungi</taxon>
        <taxon>Dikarya</taxon>
        <taxon>Basidiomycota</taxon>
        <taxon>Agaricomycotina</taxon>
        <taxon>Agaricomycetes</taxon>
        <taxon>Polyporales</taxon>
        <taxon>Polyporaceae</taxon>
        <taxon>Trametes</taxon>
    </lineage>
</organism>
<accession>A0A1M2W3M3</accession>
<name>A0A1M2W3M3_TRAPU</name>
<protein>
    <submittedName>
        <fullName evidence="2">Uncharacterized protein</fullName>
    </submittedName>
</protein>
<evidence type="ECO:0000313" key="2">
    <source>
        <dbReference type="EMBL" id="OJT14380.1"/>
    </source>
</evidence>
<gene>
    <name evidence="2" type="ORF">TRAPUB_9062</name>
</gene>
<sequence length="1301" mass="144499">MPDTPSATKAATEPLDSAPTGQVPDGSMAQKALQQGIESDDEESSGNDDTDKLLESSADADGPKAVTTGKTTASTTVDNPKIATIARMLGAARPKLSDSPQLKRNAEMEKRLEEALLGIGLINMREKRVKYQFGDFNNRHVNVAHVKALRENYESEGIDRFAHSIPILVVPSYIKLSTLVSKDAPRDKVTKIEFTPEADDQIIKALGGHHRSEAMAQLEQIYEKMLVKLRKKYKPKRLEDPLAKGYAAMLEVKTSIETLENMLGELGYIVAHVYDVSKFDRQMGEYSSRNDDRPVMQRSFVERLIGCSIQLGDAMQKLGKNRPEVGTAEWESKVTTKLWNDKQRKNQARVLKVLNNRYTYDFVQQLNMFTYMRDGEVIDQTQFTDLSDGKKNGFGQAWVQLVSSKLDDMQFMASGDEEWAAVEDYSESGKHALALERYLNLCVYRRLALDGDTEGLEQGDAAWKFSSASTRRSTIDAFWKVIDASSKNAVCDEVWPSALMEQIDEIYVKTFDNAWAMKSTCTYDKDDDEVWTLDWCTSLKQSYDEVEDLVLPFWDAALKKHSHQAGGANASAILALTTAPVKWKWMRQFSEDTVYHDYPLPTLSFLTDSFREFARVPDAFRFLARTVDPLCDTRITAKPNFCYDHAACIFNVLSTSDLAFGYRTSKRELPTLALYLLPQLQDVQAYLLHTTGQAPTNKAFTLNMTGWDAVFKDRSKHREVVAMFSPFISEFTVETEDELAQIEVHIAEHVRWIRAQERAAIVKVAHAATAGQATSTDVMKVGGFIAAPLTHALYKKHPCLYLVARAHDDFAVISRQVAGKSSGGLAMQAFIMLQVYTHMHVPILGRSSGAALRDNLLNFFNWFASSKCESLLSADLLAALDVKNKFVSWDLALMKGMKDTAEWIGASLDIKLGINDNLLDVQLRREAWSKELFGVVDRVLNMAAAQHAPLTITDVTTDESNAADQLDSEVEYWLTGLIDSVVRNVARGEGRLNFPYPLPFVPDMSDLEVITIPSSGDSVKDDRAYRDLDDFKTKDPKTYTSFIDSVCDRYGEEAAKDPLSYDSPQVYALREQKQAATVERRAIAALQRKMHMDESEDIPVPSTPPRSAQRCRSIVPVSPTRATSLVPTQPLSPANDLSPSRMRAQRVRHQQEPTSPIIPRAPGPPGTNSSAVSSTSDLSIPKTDSLPLPLSAGSSQATVPDSQPLQDIIMQGSPVNRFAPLSAASTDTSVHLEPINVQANAHAVPVHTAPGPPHPAPPSPADVTPPNLPLRPLLPLSRHKLHRLLPLMTPIPVSLSFYVPG</sequence>
<comment type="caution">
    <text evidence="2">The sequence shown here is derived from an EMBL/GenBank/DDBJ whole genome shotgun (WGS) entry which is preliminary data.</text>
</comment>
<proteinExistence type="predicted"/>
<dbReference type="OrthoDB" id="2758098at2759"/>
<feature type="compositionally biased region" description="Acidic residues" evidence="1">
    <location>
        <begin position="38"/>
        <end position="48"/>
    </location>
</feature>